<name>A0A9Q3L653_9BASI</name>
<sequence>MTTRRRSQYFIQSDGGGLRSRYNPTKGKRKSKMSSGMESTPGSSISKRKFPEIPIISEPESELSIIPAVLCGVQGQRLVNVTINPPGSDTSWHILKKCLKEEEIVRYSNGWNPLSSKTRIKKIKYWYNKKREASKEEAPVASTSKPQASQPPQGGKKINENSWRKTYSPIFRISRIPKDSM</sequence>
<dbReference type="Proteomes" id="UP000765509">
    <property type="component" value="Unassembled WGS sequence"/>
</dbReference>
<protein>
    <submittedName>
        <fullName evidence="2">Uncharacterized protein</fullName>
    </submittedName>
</protein>
<feature type="region of interest" description="Disordered" evidence="1">
    <location>
        <begin position="132"/>
        <end position="163"/>
    </location>
</feature>
<evidence type="ECO:0000313" key="2">
    <source>
        <dbReference type="EMBL" id="MBW0592165.1"/>
    </source>
</evidence>
<feature type="compositionally biased region" description="Polar residues" evidence="1">
    <location>
        <begin position="141"/>
        <end position="152"/>
    </location>
</feature>
<comment type="caution">
    <text evidence="2">The sequence shown here is derived from an EMBL/GenBank/DDBJ whole genome shotgun (WGS) entry which is preliminary data.</text>
</comment>
<proteinExistence type="predicted"/>
<dbReference type="AlphaFoldDB" id="A0A9Q3L653"/>
<keyword evidence="3" id="KW-1185">Reference proteome</keyword>
<reference evidence="2" key="1">
    <citation type="submission" date="2021-03" db="EMBL/GenBank/DDBJ databases">
        <title>Draft genome sequence of rust myrtle Austropuccinia psidii MF-1, a brazilian biotype.</title>
        <authorList>
            <person name="Quecine M.C."/>
            <person name="Pachon D.M.R."/>
            <person name="Bonatelli M.L."/>
            <person name="Correr F.H."/>
            <person name="Franceschini L.M."/>
            <person name="Leite T.F."/>
            <person name="Margarido G.R.A."/>
            <person name="Almeida C.A."/>
            <person name="Ferrarezi J.A."/>
            <person name="Labate C.A."/>
        </authorList>
    </citation>
    <scope>NUCLEOTIDE SEQUENCE</scope>
    <source>
        <strain evidence="2">MF-1</strain>
    </source>
</reference>
<accession>A0A9Q3L653</accession>
<dbReference type="EMBL" id="AVOT02146938">
    <property type="protein sequence ID" value="MBW0592165.1"/>
    <property type="molecule type" value="Genomic_DNA"/>
</dbReference>
<gene>
    <name evidence="2" type="ORF">O181_131880</name>
</gene>
<evidence type="ECO:0000256" key="1">
    <source>
        <dbReference type="SAM" id="MobiDB-lite"/>
    </source>
</evidence>
<feature type="region of interest" description="Disordered" evidence="1">
    <location>
        <begin position="1"/>
        <end position="50"/>
    </location>
</feature>
<organism evidence="2 3">
    <name type="scientific">Austropuccinia psidii MF-1</name>
    <dbReference type="NCBI Taxonomy" id="1389203"/>
    <lineage>
        <taxon>Eukaryota</taxon>
        <taxon>Fungi</taxon>
        <taxon>Dikarya</taxon>
        <taxon>Basidiomycota</taxon>
        <taxon>Pucciniomycotina</taxon>
        <taxon>Pucciniomycetes</taxon>
        <taxon>Pucciniales</taxon>
        <taxon>Sphaerophragmiaceae</taxon>
        <taxon>Austropuccinia</taxon>
    </lineage>
</organism>
<evidence type="ECO:0000313" key="3">
    <source>
        <dbReference type="Proteomes" id="UP000765509"/>
    </source>
</evidence>